<reference evidence="1" key="1">
    <citation type="submission" date="2021-06" db="EMBL/GenBank/DDBJ databases">
        <authorList>
            <person name="Kallberg Y."/>
            <person name="Tangrot J."/>
            <person name="Rosling A."/>
        </authorList>
    </citation>
    <scope>NUCLEOTIDE SEQUENCE</scope>
    <source>
        <strain evidence="1">IA702</strain>
    </source>
</reference>
<gene>
    <name evidence="1" type="ORF">POCULU_LOCUS4114</name>
</gene>
<proteinExistence type="predicted"/>
<protein>
    <submittedName>
        <fullName evidence="1">6875_t:CDS:1</fullName>
    </submittedName>
</protein>
<keyword evidence="2" id="KW-1185">Reference proteome</keyword>
<evidence type="ECO:0000313" key="2">
    <source>
        <dbReference type="Proteomes" id="UP000789572"/>
    </source>
</evidence>
<name>A0A9N9AJ71_9GLOM</name>
<comment type="caution">
    <text evidence="1">The sequence shown here is derived from an EMBL/GenBank/DDBJ whole genome shotgun (WGS) entry which is preliminary data.</text>
</comment>
<organism evidence="1 2">
    <name type="scientific">Paraglomus occultum</name>
    <dbReference type="NCBI Taxonomy" id="144539"/>
    <lineage>
        <taxon>Eukaryota</taxon>
        <taxon>Fungi</taxon>
        <taxon>Fungi incertae sedis</taxon>
        <taxon>Mucoromycota</taxon>
        <taxon>Glomeromycotina</taxon>
        <taxon>Glomeromycetes</taxon>
        <taxon>Paraglomerales</taxon>
        <taxon>Paraglomeraceae</taxon>
        <taxon>Paraglomus</taxon>
    </lineage>
</organism>
<dbReference type="Proteomes" id="UP000789572">
    <property type="component" value="Unassembled WGS sequence"/>
</dbReference>
<sequence>EVKEATNDVKTNKMGPLRLSKVNRREIDTAYNLMDKQYINKANS</sequence>
<dbReference type="EMBL" id="CAJVPJ010000509">
    <property type="protein sequence ID" value="CAG8532173.1"/>
    <property type="molecule type" value="Genomic_DNA"/>
</dbReference>
<evidence type="ECO:0000313" key="1">
    <source>
        <dbReference type="EMBL" id="CAG8532173.1"/>
    </source>
</evidence>
<feature type="non-terminal residue" evidence="1">
    <location>
        <position position="44"/>
    </location>
</feature>
<accession>A0A9N9AJ71</accession>
<dbReference type="AlphaFoldDB" id="A0A9N9AJ71"/>